<reference evidence="3 4" key="1">
    <citation type="journal article" date="2019" name="New Phytol.">
        <title>Comparative genomics reveals unique wood-decay strategies and fruiting body development in the Schizophyllaceae.</title>
        <authorList>
            <person name="Almasi E."/>
            <person name="Sahu N."/>
            <person name="Krizsan K."/>
            <person name="Balint B."/>
            <person name="Kovacs G.M."/>
            <person name="Kiss B."/>
            <person name="Cseklye J."/>
            <person name="Drula E."/>
            <person name="Henrissat B."/>
            <person name="Nagy I."/>
            <person name="Chovatia M."/>
            <person name="Adam C."/>
            <person name="LaButti K."/>
            <person name="Lipzen A."/>
            <person name="Riley R."/>
            <person name="Grigoriev I.V."/>
            <person name="Nagy L.G."/>
        </authorList>
    </citation>
    <scope>NUCLEOTIDE SEQUENCE [LARGE SCALE GENOMIC DNA]</scope>
    <source>
        <strain evidence="3 4">NL-1724</strain>
    </source>
</reference>
<keyword evidence="2" id="KW-0472">Membrane</keyword>
<feature type="region of interest" description="Disordered" evidence="1">
    <location>
        <begin position="131"/>
        <end position="165"/>
    </location>
</feature>
<dbReference type="OrthoDB" id="3363836at2759"/>
<accession>A0A550CQ11</accession>
<evidence type="ECO:0000313" key="4">
    <source>
        <dbReference type="Proteomes" id="UP000320762"/>
    </source>
</evidence>
<feature type="compositionally biased region" description="Polar residues" evidence="1">
    <location>
        <begin position="137"/>
        <end position="165"/>
    </location>
</feature>
<dbReference type="Proteomes" id="UP000320762">
    <property type="component" value="Unassembled WGS sequence"/>
</dbReference>
<feature type="compositionally biased region" description="Basic residues" evidence="1">
    <location>
        <begin position="1"/>
        <end position="13"/>
    </location>
</feature>
<dbReference type="EMBL" id="VDMD01000003">
    <property type="protein sequence ID" value="TRM66829.1"/>
    <property type="molecule type" value="Genomic_DNA"/>
</dbReference>
<keyword evidence="4" id="KW-1185">Reference proteome</keyword>
<keyword evidence="2" id="KW-1133">Transmembrane helix</keyword>
<feature type="transmembrane region" description="Helical" evidence="2">
    <location>
        <begin position="174"/>
        <end position="193"/>
    </location>
</feature>
<dbReference type="AlphaFoldDB" id="A0A550CQ11"/>
<comment type="caution">
    <text evidence="3">The sequence shown here is derived from an EMBL/GenBank/DDBJ whole genome shotgun (WGS) entry which is preliminary data.</text>
</comment>
<dbReference type="STRING" id="97359.A0A550CQ11"/>
<sequence>MGSTHLTKHRKTQRAAVQKRADSACNNGGFYKEPTSGKKIDSLETLSISWDTSCLSSAQADIYLYAPGTQSSRIHIWEGVTFSDGQYDAELKPRWWNATSLQKLQLSIVEAGTAPFLSPYPAGPVFTATYEEPDTGTPESADTSLASNDSGITTVNSDASEQTSKGLSKGATTAAVIVPLLFVAALIAAYFRISRKRGQEKRKRFSEAVDKRMSTISADWKSMSPAGAQAAIRNSMAVSGDSASNRLSSFSFGNIRPTSSIGSGVAESGHAGFDATPQMYQQENVPISHLRHTIVSSHDGERVSRVSYVDGQAPRVSRVSFADGPNLRPSIDARRSAYSMNGASRSFHTAMNAPPLPTRQDSDSSDNSIGMMSPTQTVGAFTLTSDDINELPALSMMRTGNQGAPASPEEESGELMFPPVMSMPVPQPYSLPVPPQSPVGMMPMQPVPESVMSPDDMMKAYAAARQVNSTTAATFNADGFAPITYPTSSAQPTRYNAAGMRVLYDEDENAGAPPVPGFAQ</sequence>
<name>A0A550CQ11_9AGAR</name>
<protein>
    <submittedName>
        <fullName evidence="3">Uncharacterized protein</fullName>
    </submittedName>
</protein>
<proteinExistence type="predicted"/>
<keyword evidence="2" id="KW-0812">Transmembrane</keyword>
<evidence type="ECO:0000256" key="1">
    <source>
        <dbReference type="SAM" id="MobiDB-lite"/>
    </source>
</evidence>
<organism evidence="3 4">
    <name type="scientific">Schizophyllum amplum</name>
    <dbReference type="NCBI Taxonomy" id="97359"/>
    <lineage>
        <taxon>Eukaryota</taxon>
        <taxon>Fungi</taxon>
        <taxon>Dikarya</taxon>
        <taxon>Basidiomycota</taxon>
        <taxon>Agaricomycotina</taxon>
        <taxon>Agaricomycetes</taxon>
        <taxon>Agaricomycetidae</taxon>
        <taxon>Agaricales</taxon>
        <taxon>Schizophyllaceae</taxon>
        <taxon>Schizophyllum</taxon>
    </lineage>
</organism>
<evidence type="ECO:0000313" key="3">
    <source>
        <dbReference type="EMBL" id="TRM66829.1"/>
    </source>
</evidence>
<evidence type="ECO:0000256" key="2">
    <source>
        <dbReference type="SAM" id="Phobius"/>
    </source>
</evidence>
<gene>
    <name evidence="3" type="ORF">BD626DRAFT_545906</name>
</gene>
<feature type="region of interest" description="Disordered" evidence="1">
    <location>
        <begin position="1"/>
        <end position="20"/>
    </location>
</feature>